<dbReference type="GO" id="GO:0008270">
    <property type="term" value="F:zinc ion binding"/>
    <property type="evidence" value="ECO:0007669"/>
    <property type="project" value="InterPro"/>
</dbReference>
<dbReference type="EMBL" id="CP036274">
    <property type="protein sequence ID" value="QDU27934.1"/>
    <property type="molecule type" value="Genomic_DNA"/>
</dbReference>
<keyword evidence="5" id="KW-1185">Reference proteome</keyword>
<sequence>MSTFLAAAAICVSLTTTAELSIDSRFPGGSAQVDSLDQAARRIVIRPAPHKDAGWQCWWSFKLNGIHPGERIQLIVKGMNFARPIRASFSLDGRTWQHTAPGNSEKDQITYDLQFEQPGVWLAWGPPFQLSHAKELIARTSKRDTGAKEFTLATTKGGSEIPALRWDPPARDGNKRRGIWLQAGQHAWESGARWVGAGFVDWLISDEAEAKSLRATTRIVYIPIMDIDNVELGAGGKDQKPHDHNRDWSNEPVFSAVRAAQLLIQEMDEAEEFDLFIDLHNPAPNDLKPFFFVSPAMLLSKERAARQQEWIDTATLFLSQEKLSLAPKHKESGPGYHPLWREISKNWVTVNTKRPAVSVTLETSYNTPHSTQEGYQAYGRALGRSIHAFLERTKPRAN</sequence>
<dbReference type="Gene3D" id="3.40.630.10">
    <property type="entry name" value="Zn peptidases"/>
    <property type="match status" value="1"/>
</dbReference>
<comment type="similarity">
    <text evidence="2">Belongs to the peptidase M14 family.</text>
</comment>
<dbReference type="Proteomes" id="UP000315017">
    <property type="component" value="Chromosome"/>
</dbReference>
<dbReference type="RefSeq" id="WP_145089375.1">
    <property type="nucleotide sequence ID" value="NZ_CP036274.1"/>
</dbReference>
<accession>A0A517YCH6</accession>
<dbReference type="KEGG" id="aagg:ETAA8_30250"/>
<dbReference type="GO" id="GO:0004181">
    <property type="term" value="F:metallocarboxypeptidase activity"/>
    <property type="evidence" value="ECO:0007669"/>
    <property type="project" value="InterPro"/>
</dbReference>
<keyword evidence="4" id="KW-0645">Protease</keyword>
<gene>
    <name evidence="4" type="ORF">ETAA8_30250</name>
</gene>
<evidence type="ECO:0000256" key="2">
    <source>
        <dbReference type="PROSITE-ProRule" id="PRU01379"/>
    </source>
</evidence>
<dbReference type="PROSITE" id="PS52035">
    <property type="entry name" value="PEPTIDASE_M14"/>
    <property type="match status" value="1"/>
</dbReference>
<dbReference type="OrthoDB" id="237859at2"/>
<feature type="domain" description="Peptidase M14" evidence="3">
    <location>
        <begin position="126"/>
        <end position="398"/>
    </location>
</feature>
<dbReference type="InterPro" id="IPR000834">
    <property type="entry name" value="Peptidase_M14"/>
</dbReference>
<dbReference type="PANTHER" id="PTHR12756:SF11">
    <property type="entry name" value="CYTOSOLIC CARBOXYPEPTIDASE 1"/>
    <property type="match status" value="1"/>
</dbReference>
<dbReference type="SUPFAM" id="SSF53187">
    <property type="entry name" value="Zn-dependent exopeptidases"/>
    <property type="match status" value="1"/>
</dbReference>
<dbReference type="InterPro" id="IPR050821">
    <property type="entry name" value="Cytosolic_carboxypeptidase"/>
</dbReference>
<evidence type="ECO:0000313" key="4">
    <source>
        <dbReference type="EMBL" id="QDU27934.1"/>
    </source>
</evidence>
<dbReference type="Gene3D" id="2.60.40.3120">
    <property type="match status" value="1"/>
</dbReference>
<evidence type="ECO:0000259" key="3">
    <source>
        <dbReference type="PROSITE" id="PS52035"/>
    </source>
</evidence>
<keyword evidence="4" id="KW-0378">Hydrolase</keyword>
<reference evidence="4 5" key="1">
    <citation type="submission" date="2019-02" db="EMBL/GenBank/DDBJ databases">
        <title>Deep-cultivation of Planctomycetes and their phenomic and genomic characterization uncovers novel biology.</title>
        <authorList>
            <person name="Wiegand S."/>
            <person name="Jogler M."/>
            <person name="Boedeker C."/>
            <person name="Pinto D."/>
            <person name="Vollmers J."/>
            <person name="Rivas-Marin E."/>
            <person name="Kohn T."/>
            <person name="Peeters S.H."/>
            <person name="Heuer A."/>
            <person name="Rast P."/>
            <person name="Oberbeckmann S."/>
            <person name="Bunk B."/>
            <person name="Jeske O."/>
            <person name="Meyerdierks A."/>
            <person name="Storesund J.E."/>
            <person name="Kallscheuer N."/>
            <person name="Luecker S."/>
            <person name="Lage O.M."/>
            <person name="Pohl T."/>
            <person name="Merkel B.J."/>
            <person name="Hornburger P."/>
            <person name="Mueller R.-W."/>
            <person name="Bruemmer F."/>
            <person name="Labrenz M."/>
            <person name="Spormann A.M."/>
            <person name="Op den Camp H."/>
            <person name="Overmann J."/>
            <person name="Amann R."/>
            <person name="Jetten M.S.M."/>
            <person name="Mascher T."/>
            <person name="Medema M.H."/>
            <person name="Devos D.P."/>
            <person name="Kaster A.-K."/>
            <person name="Ovreas L."/>
            <person name="Rohde M."/>
            <person name="Galperin M.Y."/>
            <person name="Jogler C."/>
        </authorList>
    </citation>
    <scope>NUCLEOTIDE SEQUENCE [LARGE SCALE GENOMIC DNA]</scope>
    <source>
        <strain evidence="4 5">ETA_A8</strain>
    </source>
</reference>
<protein>
    <submittedName>
        <fullName evidence="4">Zinc carboxypeptidase</fullName>
    </submittedName>
</protein>
<comment type="cofactor">
    <cofactor evidence="1">
        <name>Zn(2+)</name>
        <dbReference type="ChEBI" id="CHEBI:29105"/>
    </cofactor>
</comment>
<name>A0A517YCH6_9BACT</name>
<dbReference type="Pfam" id="PF00246">
    <property type="entry name" value="Peptidase_M14"/>
    <property type="match status" value="1"/>
</dbReference>
<dbReference type="AlphaFoldDB" id="A0A517YCH6"/>
<evidence type="ECO:0000313" key="5">
    <source>
        <dbReference type="Proteomes" id="UP000315017"/>
    </source>
</evidence>
<comment type="caution">
    <text evidence="2">Lacks conserved residue(s) required for the propagation of feature annotation.</text>
</comment>
<evidence type="ECO:0000256" key="1">
    <source>
        <dbReference type="ARBA" id="ARBA00001947"/>
    </source>
</evidence>
<proteinExistence type="inferred from homology"/>
<dbReference type="GO" id="GO:0006508">
    <property type="term" value="P:proteolysis"/>
    <property type="evidence" value="ECO:0007669"/>
    <property type="project" value="InterPro"/>
</dbReference>
<organism evidence="4 5">
    <name type="scientific">Anatilimnocola aggregata</name>
    <dbReference type="NCBI Taxonomy" id="2528021"/>
    <lineage>
        <taxon>Bacteria</taxon>
        <taxon>Pseudomonadati</taxon>
        <taxon>Planctomycetota</taxon>
        <taxon>Planctomycetia</taxon>
        <taxon>Pirellulales</taxon>
        <taxon>Pirellulaceae</taxon>
        <taxon>Anatilimnocola</taxon>
    </lineage>
</organism>
<keyword evidence="4" id="KW-0121">Carboxypeptidase</keyword>
<dbReference type="PANTHER" id="PTHR12756">
    <property type="entry name" value="CYTOSOLIC CARBOXYPEPTIDASE"/>
    <property type="match status" value="1"/>
</dbReference>